<feature type="region of interest" description="Disordered" evidence="1">
    <location>
        <begin position="257"/>
        <end position="323"/>
    </location>
</feature>
<evidence type="ECO:0000256" key="1">
    <source>
        <dbReference type="SAM" id="MobiDB-lite"/>
    </source>
</evidence>
<comment type="caution">
    <text evidence="3">The sequence shown here is derived from an EMBL/GenBank/DDBJ whole genome shotgun (WGS) entry which is preliminary data.</text>
</comment>
<dbReference type="Proteomes" id="UP000275408">
    <property type="component" value="Unassembled WGS sequence"/>
</dbReference>
<feature type="compositionally biased region" description="Basic and acidic residues" evidence="1">
    <location>
        <begin position="282"/>
        <end position="302"/>
    </location>
</feature>
<evidence type="ECO:0000313" key="4">
    <source>
        <dbReference type="Proteomes" id="UP000275408"/>
    </source>
</evidence>
<feature type="non-terminal residue" evidence="3">
    <location>
        <position position="323"/>
    </location>
</feature>
<organism evidence="3 4">
    <name type="scientific">Pocillopora damicornis</name>
    <name type="common">Cauliflower coral</name>
    <name type="synonym">Millepora damicornis</name>
    <dbReference type="NCBI Taxonomy" id="46731"/>
    <lineage>
        <taxon>Eukaryota</taxon>
        <taxon>Metazoa</taxon>
        <taxon>Cnidaria</taxon>
        <taxon>Anthozoa</taxon>
        <taxon>Hexacorallia</taxon>
        <taxon>Scleractinia</taxon>
        <taxon>Astrocoeniina</taxon>
        <taxon>Pocilloporidae</taxon>
        <taxon>Pocillopora</taxon>
    </lineage>
</organism>
<name>A0A3M6TWU1_POCDA</name>
<dbReference type="EMBL" id="RCHS01002759">
    <property type="protein sequence ID" value="RMX45857.1"/>
    <property type="molecule type" value="Genomic_DNA"/>
</dbReference>
<sequence length="323" mass="37548">MHQKKKQMLNRKAVKSRKSYDSMDCEKKEKYLNAIRNQSAIDQQNRKISKLHVDFCQKIKGPYYVCTVCNRMLYRKSLLIFNKQKCVNCNIQNVFTEKLSFDNKKYICKTCHSKVIKGKVPCQAVYNNMFVDDIPTELSTLEKLEQILIAQRIVFEKIVVMPKGQQRKIKGAICNVPVECDKTCQTLPRAPESSKIILRKLQFRGHVYYQAVRPEIVLNALNWLKANNELYKTITIDIDRIDRNLTTLEVTSIPECTTSTSTDVEQPMNEQDISTDEIITEQIKEPKNEKPVINETSKKAQQEEQEEEIDDPLNKHRAPTNET</sequence>
<dbReference type="InterPro" id="IPR046700">
    <property type="entry name" value="DUF6570"/>
</dbReference>
<protein>
    <recommendedName>
        <fullName evidence="2">DUF6570 domain-containing protein</fullName>
    </recommendedName>
</protein>
<dbReference type="AlphaFoldDB" id="A0A3M6TWU1"/>
<evidence type="ECO:0000259" key="2">
    <source>
        <dbReference type="Pfam" id="PF20209"/>
    </source>
</evidence>
<accession>A0A3M6TWU1</accession>
<feature type="domain" description="DUF6570" evidence="2">
    <location>
        <begin position="117"/>
        <end position="241"/>
    </location>
</feature>
<keyword evidence="4" id="KW-1185">Reference proteome</keyword>
<gene>
    <name evidence="3" type="ORF">pdam_00024597</name>
</gene>
<proteinExistence type="predicted"/>
<feature type="compositionally biased region" description="Polar residues" evidence="1">
    <location>
        <begin position="257"/>
        <end position="272"/>
    </location>
</feature>
<reference evidence="3 4" key="1">
    <citation type="journal article" date="2018" name="Sci. Rep.">
        <title>Comparative analysis of the Pocillopora damicornis genome highlights role of immune system in coral evolution.</title>
        <authorList>
            <person name="Cunning R."/>
            <person name="Bay R.A."/>
            <person name="Gillette P."/>
            <person name="Baker A.C."/>
            <person name="Traylor-Knowles N."/>
        </authorList>
    </citation>
    <scope>NUCLEOTIDE SEQUENCE [LARGE SCALE GENOMIC DNA]</scope>
    <source>
        <strain evidence="3">RSMAS</strain>
        <tissue evidence="3">Whole animal</tissue>
    </source>
</reference>
<dbReference type="Pfam" id="PF20209">
    <property type="entry name" value="DUF6570"/>
    <property type="match status" value="1"/>
</dbReference>
<evidence type="ECO:0000313" key="3">
    <source>
        <dbReference type="EMBL" id="RMX45857.1"/>
    </source>
</evidence>